<keyword evidence="8" id="KW-1185">Reference proteome</keyword>
<feature type="binding site" evidence="6">
    <location>
        <position position="326"/>
    </location>
    <ligand>
        <name>a divalent metal cation</name>
        <dbReference type="ChEBI" id="CHEBI:60240"/>
        <label>1</label>
    </ligand>
</feature>
<evidence type="ECO:0000256" key="1">
    <source>
        <dbReference type="ARBA" id="ARBA00006964"/>
    </source>
</evidence>
<comment type="similarity">
    <text evidence="1 5">Belongs to the GTP cyclohydrolase I type 2/NIF3 family.</text>
</comment>
<feature type="binding site" evidence="6">
    <location>
        <position position="65"/>
    </location>
    <ligand>
        <name>a divalent metal cation</name>
        <dbReference type="ChEBI" id="CHEBI:60240"/>
        <label>1</label>
    </ligand>
</feature>
<keyword evidence="4 5" id="KW-0479">Metal-binding</keyword>
<feature type="binding site" evidence="6">
    <location>
        <position position="322"/>
    </location>
    <ligand>
        <name>a divalent metal cation</name>
        <dbReference type="ChEBI" id="CHEBI:60240"/>
        <label>1</label>
    </ligand>
</feature>
<dbReference type="PANTHER" id="PTHR13799">
    <property type="entry name" value="NGG1 INTERACTING FACTOR 3"/>
    <property type="match status" value="1"/>
</dbReference>
<dbReference type="OrthoDB" id="9771057at2"/>
<dbReference type="Gene3D" id="3.40.1390.30">
    <property type="entry name" value="NIF3 (NGG1p interacting factor 3)-like"/>
    <property type="match status" value="2"/>
</dbReference>
<evidence type="ECO:0000256" key="6">
    <source>
        <dbReference type="PIRSR" id="PIRSR602678-1"/>
    </source>
</evidence>
<dbReference type="SUPFAM" id="SSF102705">
    <property type="entry name" value="NIF3 (NGG1p interacting factor 3)-like"/>
    <property type="match status" value="1"/>
</dbReference>
<dbReference type="GO" id="GO:0005737">
    <property type="term" value="C:cytoplasm"/>
    <property type="evidence" value="ECO:0007669"/>
    <property type="project" value="TreeGrafter"/>
</dbReference>
<proteinExistence type="inferred from homology"/>
<evidence type="ECO:0000256" key="2">
    <source>
        <dbReference type="ARBA" id="ARBA00011643"/>
    </source>
</evidence>
<feature type="binding site" evidence="6">
    <location>
        <position position="98"/>
    </location>
    <ligand>
        <name>a divalent metal cation</name>
        <dbReference type="ChEBI" id="CHEBI:60240"/>
        <label>1</label>
    </ligand>
</feature>
<evidence type="ECO:0000313" key="7">
    <source>
        <dbReference type="EMBL" id="CAO80287.1"/>
    </source>
</evidence>
<dbReference type="PIRSF" id="PIRSF037489">
    <property type="entry name" value="UCP037489_NIF3_YqfO"/>
    <property type="match status" value="1"/>
</dbReference>
<comment type="subunit">
    <text evidence="2">Homohexamer.</text>
</comment>
<name>B0VEY9_CLOAI</name>
<dbReference type="InterPro" id="IPR036069">
    <property type="entry name" value="DUF34/NIF3_sf"/>
</dbReference>
<dbReference type="FunFam" id="3.40.1390.30:FF:000001">
    <property type="entry name" value="GTP cyclohydrolase 1 type 2"/>
    <property type="match status" value="1"/>
</dbReference>
<dbReference type="AlphaFoldDB" id="B0VEY9"/>
<dbReference type="eggNOG" id="COG0327">
    <property type="taxonomic scope" value="Bacteria"/>
</dbReference>
<reference evidence="7 8" key="1">
    <citation type="journal article" date="2008" name="J. Bacteriol.">
        <title>'Candidatus Cloacamonas acidaminovorans': genome sequence reconstruction provides a first glimpse of a new bacterial division.</title>
        <authorList>
            <person name="Pelletier E."/>
            <person name="Kreimeyer A."/>
            <person name="Bocs S."/>
            <person name="Rouy Z."/>
            <person name="Gyapay G."/>
            <person name="Chouari R."/>
            <person name="Riviere D."/>
            <person name="Ganesan A."/>
            <person name="Daegelen P."/>
            <person name="Sghir A."/>
            <person name="Cohen G.N."/>
            <person name="Medigue C."/>
            <person name="Weissenbach J."/>
            <person name="Le Paslier D."/>
        </authorList>
    </citation>
    <scope>NUCLEOTIDE SEQUENCE [LARGE SCALE GENOMIC DNA]</scope>
    <source>
        <strain evidence="8">Evry</strain>
    </source>
</reference>
<evidence type="ECO:0000256" key="4">
    <source>
        <dbReference type="ARBA" id="ARBA00022723"/>
    </source>
</evidence>
<dbReference type="STRING" id="459349.CLOAM0382"/>
<dbReference type="KEGG" id="caci:CLOAM0382"/>
<sequence>MKISEIMKQIEEFAPLGLALSWDNSGLQIGDLNSEVENVYITLDVTSTAVQKALENGCQLILSHHPLIFQQLKNITNPLYLEIIKNNLSLISLHTNLDVAEKSVNHSLAQKLGLEVLGSLSSETGATNYIIVVYCPLEEAEKIMHSAWNAGAGKIGNYYNCANKQESEGYYKASENAKPYKDSGIEGHIAETCLQFCCESFHLNDVLAAIRQNHPYETPLIYHYEVANPNPAYGLGLICKYNAEINLQDLAILVKERLNCPQVKLWTASFDLHKNINRIAICGGSGSSLISAAQKTADVLITGDISYHGFLESKIPLIDAGHFYTEYPALQLLADFVNKLQLHPFIMPQNEHLYTQHLLII</sequence>
<evidence type="ECO:0000256" key="5">
    <source>
        <dbReference type="PIRNR" id="PIRNR037489"/>
    </source>
</evidence>
<dbReference type="PANTHER" id="PTHR13799:SF14">
    <property type="entry name" value="GTP CYCLOHYDROLASE 1 TYPE 2 HOMOLOG"/>
    <property type="match status" value="1"/>
</dbReference>
<accession>B0VEY9</accession>
<dbReference type="InterPro" id="IPR002678">
    <property type="entry name" value="DUF34/NIF3"/>
</dbReference>
<protein>
    <recommendedName>
        <fullName evidence="3 5">GTP cyclohydrolase 1 type 2 homolog</fullName>
    </recommendedName>
</protein>
<evidence type="ECO:0000313" key="8">
    <source>
        <dbReference type="Proteomes" id="UP000002019"/>
    </source>
</evidence>
<dbReference type="EMBL" id="CU466930">
    <property type="protein sequence ID" value="CAO80287.1"/>
    <property type="molecule type" value="Genomic_DNA"/>
</dbReference>
<dbReference type="InterPro" id="IPR017221">
    <property type="entry name" value="DUF34/NIF3_bac"/>
</dbReference>
<dbReference type="NCBIfam" id="TIGR00486">
    <property type="entry name" value="YbgI_SA1388"/>
    <property type="match status" value="1"/>
</dbReference>
<dbReference type="RefSeq" id="WP_015424148.1">
    <property type="nucleotide sequence ID" value="NC_020449.1"/>
</dbReference>
<dbReference type="Proteomes" id="UP000002019">
    <property type="component" value="Chromosome"/>
</dbReference>
<dbReference type="HOGENOM" id="CLU_037423_1_0_0"/>
<evidence type="ECO:0000256" key="3">
    <source>
        <dbReference type="ARBA" id="ARBA00022112"/>
    </source>
</evidence>
<dbReference type="GO" id="GO:0046872">
    <property type="term" value="F:metal ion binding"/>
    <property type="evidence" value="ECO:0007669"/>
    <property type="project" value="UniProtKB-UniRule"/>
</dbReference>
<dbReference type="Pfam" id="PF01784">
    <property type="entry name" value="DUF34_NIF3"/>
    <property type="match status" value="1"/>
</dbReference>
<feature type="binding site" evidence="6">
    <location>
        <position position="64"/>
    </location>
    <ligand>
        <name>a divalent metal cation</name>
        <dbReference type="ChEBI" id="CHEBI:60240"/>
        <label>2</label>
    </ligand>
</feature>
<gene>
    <name evidence="7" type="ordered locus">CLOAM0382</name>
</gene>
<organism evidence="7 8">
    <name type="scientific">Cloacimonas acidaminovorans (strain Evry)</name>
    <dbReference type="NCBI Taxonomy" id="459349"/>
    <lineage>
        <taxon>Bacteria</taxon>
        <taxon>Pseudomonadati</taxon>
        <taxon>Candidatus Cloacimonadota</taxon>
        <taxon>Candidatus Cloacimonadia</taxon>
        <taxon>Candidatus Cloacimonadales</taxon>
        <taxon>Candidatus Cloacimonadaceae</taxon>
        <taxon>Candidatus Cloacimonas</taxon>
    </lineage>
</organism>